<evidence type="ECO:0000256" key="2">
    <source>
        <dbReference type="ARBA" id="ARBA00023251"/>
    </source>
</evidence>
<dbReference type="PIRSF" id="PIRSF000819">
    <property type="entry name" value="Streptomycin_3-adenylyltransf"/>
    <property type="match status" value="1"/>
</dbReference>
<dbReference type="GO" id="GO:0046677">
    <property type="term" value="P:response to antibiotic"/>
    <property type="evidence" value="ECO:0007669"/>
    <property type="project" value="UniProtKB-KW"/>
</dbReference>
<evidence type="ECO:0000256" key="3">
    <source>
        <dbReference type="ARBA" id="ARBA00047831"/>
    </source>
</evidence>
<keyword evidence="2" id="KW-0046">Antibiotic resistance</keyword>
<evidence type="ECO:0000313" key="5">
    <source>
        <dbReference type="EMBL" id="TWH21739.1"/>
    </source>
</evidence>
<reference evidence="5 6" key="1">
    <citation type="submission" date="2019-07" db="EMBL/GenBank/DDBJ databases">
        <title>R&amp;d 2014.</title>
        <authorList>
            <person name="Klenk H.-P."/>
        </authorList>
    </citation>
    <scope>NUCLEOTIDE SEQUENCE [LARGE SCALE GENOMIC DNA]</scope>
    <source>
        <strain evidence="5 6">DSM 43194</strain>
    </source>
</reference>
<dbReference type="InterPro" id="IPR024172">
    <property type="entry name" value="AadA/Aad9"/>
</dbReference>
<feature type="domain" description="Adenylyltransferase AadA C-terminal" evidence="4">
    <location>
        <begin position="152"/>
        <end position="255"/>
    </location>
</feature>
<comment type="caution">
    <text evidence="5">The sequence shown here is derived from an EMBL/GenBank/DDBJ whole genome shotgun (WGS) entry which is preliminary data.</text>
</comment>
<keyword evidence="1 5" id="KW-0808">Transferase</keyword>
<evidence type="ECO:0000313" key="6">
    <source>
        <dbReference type="Proteomes" id="UP000317303"/>
    </source>
</evidence>
<dbReference type="GO" id="GO:0070566">
    <property type="term" value="F:adenylyltransferase activity"/>
    <property type="evidence" value="ECO:0007669"/>
    <property type="project" value="InterPro"/>
</dbReference>
<dbReference type="CDD" id="cd05403">
    <property type="entry name" value="NT_KNTase_like"/>
    <property type="match status" value="1"/>
</dbReference>
<protein>
    <submittedName>
        <fullName evidence="5">Streptomycin 3'-adenylyltransferase</fullName>
    </submittedName>
</protein>
<keyword evidence="5" id="KW-0548">Nucleotidyltransferase</keyword>
<dbReference type="RefSeq" id="WP_051757374.1">
    <property type="nucleotide sequence ID" value="NZ_JOIJ01000001.1"/>
</dbReference>
<sequence length="273" mass="29331">MVAESERSGAVQPAQRDRVVELVRAVLGGSLVGCYAHGSAVGGGLRPASDLDVLAVSEAPLDERQRRSLTDGCLALSGMGGELRPVELTVVVSEDVVPWRYPPVGDYLFGEWRRAEFEAGAVPERAPMPDLALVITTALEGASPLAGAEPGEVFDAVPVGDVVRASVEGLDELLAEVDTDTRNVVLTVARVWSTTATGRIVAKDEAASWAARRLPDEYVPVVEHARELYLGSTYAEEVWPEPVLARVRACVEWMADEARRTHPPTTENVGPER</sequence>
<comment type="catalytic activity">
    <reaction evidence="3">
        <text>spectinomycin + ATP = 9-O-adenylylspectinomycin + diphosphate</text>
        <dbReference type="Rhea" id="RHEA:63228"/>
        <dbReference type="ChEBI" id="CHEBI:30616"/>
        <dbReference type="ChEBI" id="CHEBI:33019"/>
        <dbReference type="ChEBI" id="CHEBI:146260"/>
        <dbReference type="ChEBI" id="CHEBI:146261"/>
    </reaction>
</comment>
<dbReference type="Proteomes" id="UP000317303">
    <property type="component" value="Unassembled WGS sequence"/>
</dbReference>
<dbReference type="InterPro" id="IPR043519">
    <property type="entry name" value="NT_sf"/>
</dbReference>
<dbReference type="OrthoDB" id="7058480at2"/>
<dbReference type="AlphaFoldDB" id="A0A660CJF4"/>
<dbReference type="NCBIfam" id="NF010309">
    <property type="entry name" value="PRK13746.1"/>
    <property type="match status" value="1"/>
</dbReference>
<gene>
    <name evidence="5" type="ORF">JD82_03607</name>
</gene>
<dbReference type="InterPro" id="IPR025184">
    <property type="entry name" value="AadA_C"/>
</dbReference>
<dbReference type="Pfam" id="PF13427">
    <property type="entry name" value="AadA_C"/>
    <property type="match status" value="1"/>
</dbReference>
<evidence type="ECO:0000259" key="4">
    <source>
        <dbReference type="Pfam" id="PF13427"/>
    </source>
</evidence>
<keyword evidence="6" id="KW-1185">Reference proteome</keyword>
<dbReference type="EMBL" id="VLJV01000001">
    <property type="protein sequence ID" value="TWH21739.1"/>
    <property type="molecule type" value="Genomic_DNA"/>
</dbReference>
<proteinExistence type="predicted"/>
<organism evidence="5 6">
    <name type="scientific">Prauserella rugosa</name>
    <dbReference type="NCBI Taxonomy" id="43354"/>
    <lineage>
        <taxon>Bacteria</taxon>
        <taxon>Bacillati</taxon>
        <taxon>Actinomycetota</taxon>
        <taxon>Actinomycetes</taxon>
        <taxon>Pseudonocardiales</taxon>
        <taxon>Pseudonocardiaceae</taxon>
        <taxon>Prauserella</taxon>
    </lineage>
</organism>
<name>A0A660CJF4_9PSEU</name>
<accession>A0A660CJF4</accession>
<dbReference type="SUPFAM" id="SSF81301">
    <property type="entry name" value="Nucleotidyltransferase"/>
    <property type="match status" value="1"/>
</dbReference>
<evidence type="ECO:0000256" key="1">
    <source>
        <dbReference type="ARBA" id="ARBA00022679"/>
    </source>
</evidence>